<evidence type="ECO:0000313" key="3">
    <source>
        <dbReference type="EMBL" id="KAK8860502.1"/>
    </source>
</evidence>
<proteinExistence type="predicted"/>
<sequence>MSSVRTQEKQKSSKNTNRIRKSRNTTQKDPPFKENSWQSRVFKKDKKGRWNVDNTRLILEAQRMACNPDATEKEIQEVLSELDNQITKGETFRKDASARTERLTGERKLMREEVEKQTKKKEAVRKQYLKIHNKNDQNSRVQRCESIGDELDYDIAYQCLKLEVEQLTKDIDFLREAFGEEEDDEYIIENINEFDDQNEATDLNEEEETIKETGSSRKDNVQSDKIFVYSQIKEEEETEYEIIIEEEEEEEEEGNE</sequence>
<dbReference type="Proteomes" id="UP001470230">
    <property type="component" value="Unassembled WGS sequence"/>
</dbReference>
<feature type="compositionally biased region" description="Acidic residues" evidence="2">
    <location>
        <begin position="198"/>
        <end position="209"/>
    </location>
</feature>
<comment type="caution">
    <text evidence="3">The sequence shown here is derived from an EMBL/GenBank/DDBJ whole genome shotgun (WGS) entry which is preliminary data.</text>
</comment>
<name>A0ABR2IDI1_9EUKA</name>
<feature type="region of interest" description="Disordered" evidence="2">
    <location>
        <begin position="198"/>
        <end position="219"/>
    </location>
</feature>
<feature type="coiled-coil region" evidence="1">
    <location>
        <begin position="157"/>
        <end position="184"/>
    </location>
</feature>
<reference evidence="3 4" key="1">
    <citation type="submission" date="2024-04" db="EMBL/GenBank/DDBJ databases">
        <title>Tritrichomonas musculus Genome.</title>
        <authorList>
            <person name="Alves-Ferreira E."/>
            <person name="Grigg M."/>
            <person name="Lorenzi H."/>
            <person name="Galac M."/>
        </authorList>
    </citation>
    <scope>NUCLEOTIDE SEQUENCE [LARGE SCALE GENOMIC DNA]</scope>
    <source>
        <strain evidence="3 4">EAF2021</strain>
    </source>
</reference>
<keyword evidence="4" id="KW-1185">Reference proteome</keyword>
<protein>
    <submittedName>
        <fullName evidence="3">Uncharacterized protein</fullName>
    </submittedName>
</protein>
<feature type="compositionally biased region" description="Basic and acidic residues" evidence="2">
    <location>
        <begin position="210"/>
        <end position="219"/>
    </location>
</feature>
<feature type="region of interest" description="Disordered" evidence="2">
    <location>
        <begin position="1"/>
        <end position="45"/>
    </location>
</feature>
<feature type="compositionally biased region" description="Basic and acidic residues" evidence="2">
    <location>
        <begin position="1"/>
        <end position="11"/>
    </location>
</feature>
<keyword evidence="1" id="KW-0175">Coiled coil</keyword>
<organism evidence="3 4">
    <name type="scientific">Tritrichomonas musculus</name>
    <dbReference type="NCBI Taxonomy" id="1915356"/>
    <lineage>
        <taxon>Eukaryota</taxon>
        <taxon>Metamonada</taxon>
        <taxon>Parabasalia</taxon>
        <taxon>Tritrichomonadida</taxon>
        <taxon>Tritrichomonadidae</taxon>
        <taxon>Tritrichomonas</taxon>
    </lineage>
</organism>
<gene>
    <name evidence="3" type="ORF">M9Y10_012167</name>
</gene>
<evidence type="ECO:0000313" key="4">
    <source>
        <dbReference type="Proteomes" id="UP001470230"/>
    </source>
</evidence>
<evidence type="ECO:0000256" key="1">
    <source>
        <dbReference type="SAM" id="Coils"/>
    </source>
</evidence>
<dbReference type="EMBL" id="JAPFFF010000018">
    <property type="protein sequence ID" value="KAK8860502.1"/>
    <property type="molecule type" value="Genomic_DNA"/>
</dbReference>
<evidence type="ECO:0000256" key="2">
    <source>
        <dbReference type="SAM" id="MobiDB-lite"/>
    </source>
</evidence>
<accession>A0ABR2IDI1</accession>